<evidence type="ECO:0000313" key="2">
    <source>
        <dbReference type="EMBL" id="RTR30313.1"/>
    </source>
</evidence>
<organism evidence="2 3">
    <name type="scientific">Deinococcus radiophilus</name>
    <dbReference type="NCBI Taxonomy" id="32062"/>
    <lineage>
        <taxon>Bacteria</taxon>
        <taxon>Thermotogati</taxon>
        <taxon>Deinococcota</taxon>
        <taxon>Deinococci</taxon>
        <taxon>Deinococcales</taxon>
        <taxon>Deinococcaceae</taxon>
        <taxon>Deinococcus</taxon>
    </lineage>
</organism>
<evidence type="ECO:0000259" key="1">
    <source>
        <dbReference type="PROSITE" id="PS51352"/>
    </source>
</evidence>
<comment type="caution">
    <text evidence="2">The sequence shown here is derived from an EMBL/GenBank/DDBJ whole genome shotgun (WGS) entry which is preliminary data.</text>
</comment>
<dbReference type="RefSeq" id="WP_126351094.1">
    <property type="nucleotide sequence ID" value="NZ_RXPE01000002.1"/>
</dbReference>
<name>A0A3S0JW90_9DEIO</name>
<dbReference type="AlphaFoldDB" id="A0A3S0JW90"/>
<feature type="domain" description="Thioredoxin" evidence="1">
    <location>
        <begin position="1"/>
        <end position="150"/>
    </location>
</feature>
<dbReference type="InterPro" id="IPR036249">
    <property type="entry name" value="Thioredoxin-like_sf"/>
</dbReference>
<dbReference type="InterPro" id="IPR013766">
    <property type="entry name" value="Thioredoxin_domain"/>
</dbReference>
<evidence type="ECO:0000313" key="3">
    <source>
        <dbReference type="Proteomes" id="UP000277766"/>
    </source>
</evidence>
<proteinExistence type="predicted"/>
<dbReference type="PROSITE" id="PS51352">
    <property type="entry name" value="THIOREDOXIN_2"/>
    <property type="match status" value="1"/>
</dbReference>
<keyword evidence="3" id="KW-1185">Reference proteome</keyword>
<reference evidence="2 3" key="1">
    <citation type="submission" date="2018-12" db="EMBL/GenBank/DDBJ databases">
        <title>Deinococcus radiophilus ATCC 27603 genome sequencing and assembly.</title>
        <authorList>
            <person name="Maclea K.S."/>
            <person name="Maynard C.R."/>
        </authorList>
    </citation>
    <scope>NUCLEOTIDE SEQUENCE [LARGE SCALE GENOMIC DNA]</scope>
    <source>
        <strain evidence="2 3">ATCC 27603</strain>
    </source>
</reference>
<protein>
    <submittedName>
        <fullName evidence="2">TlpA family protein disulfide reductase</fullName>
    </submittedName>
</protein>
<gene>
    <name evidence="2" type="ORF">EJ104_02055</name>
</gene>
<dbReference type="Gene3D" id="3.40.30.10">
    <property type="entry name" value="Glutaredoxin"/>
    <property type="match status" value="1"/>
</dbReference>
<dbReference type="OrthoDB" id="9811352at2"/>
<dbReference type="EMBL" id="RXPE01000002">
    <property type="protein sequence ID" value="RTR30313.1"/>
    <property type="molecule type" value="Genomic_DNA"/>
</dbReference>
<accession>A0A3S0JW90</accession>
<dbReference type="Proteomes" id="UP000277766">
    <property type="component" value="Unassembled WGS sequence"/>
</dbReference>
<sequence length="159" mass="17582">MTPEPSLPLPWPAAGDFVWHAEQVDPMRPTLMMFFHLECAGCVSRGIPFMKRLHAQYGDAVNFVAVHTARGHRQLPREEVLPTLLHFAERFAKLPFTVALDDDGSLAAAYATEGTPHWIALEGGQVARSIYGSQENAQTRLEYWLEELVAGDGPEPGEG</sequence>
<dbReference type="SUPFAM" id="SSF52833">
    <property type="entry name" value="Thioredoxin-like"/>
    <property type="match status" value="1"/>
</dbReference>